<reference evidence="4" key="1">
    <citation type="journal article" date="2006" name="PLoS Biol.">
        <title>Macronuclear genome sequence of the ciliate Tetrahymena thermophila, a model eukaryote.</title>
        <authorList>
            <person name="Eisen J.A."/>
            <person name="Coyne R.S."/>
            <person name="Wu M."/>
            <person name="Wu D."/>
            <person name="Thiagarajan M."/>
            <person name="Wortman J.R."/>
            <person name="Badger J.H."/>
            <person name="Ren Q."/>
            <person name="Amedeo P."/>
            <person name="Jones K.M."/>
            <person name="Tallon L.J."/>
            <person name="Delcher A.L."/>
            <person name="Salzberg S.L."/>
            <person name="Silva J.C."/>
            <person name="Haas B.J."/>
            <person name="Majoros W.H."/>
            <person name="Farzad M."/>
            <person name="Carlton J.M."/>
            <person name="Smith R.K. Jr."/>
            <person name="Garg J."/>
            <person name="Pearlman R.E."/>
            <person name="Karrer K.M."/>
            <person name="Sun L."/>
            <person name="Manning G."/>
            <person name="Elde N.C."/>
            <person name="Turkewitz A.P."/>
            <person name="Asai D.J."/>
            <person name="Wilkes D.E."/>
            <person name="Wang Y."/>
            <person name="Cai H."/>
            <person name="Collins K."/>
            <person name="Stewart B.A."/>
            <person name="Lee S.R."/>
            <person name="Wilamowska K."/>
            <person name="Weinberg Z."/>
            <person name="Ruzzo W.L."/>
            <person name="Wloga D."/>
            <person name="Gaertig J."/>
            <person name="Frankel J."/>
            <person name="Tsao C.-C."/>
            <person name="Gorovsky M.A."/>
            <person name="Keeling P.J."/>
            <person name="Waller R.F."/>
            <person name="Patron N.J."/>
            <person name="Cherry J.M."/>
            <person name="Stover N.A."/>
            <person name="Krieger C.J."/>
            <person name="del Toro C."/>
            <person name="Ryder H.F."/>
            <person name="Williamson S.C."/>
            <person name="Barbeau R.A."/>
            <person name="Hamilton E.P."/>
            <person name="Orias E."/>
        </authorList>
    </citation>
    <scope>NUCLEOTIDE SEQUENCE [LARGE SCALE GENOMIC DNA]</scope>
    <source>
        <strain evidence="4">SB210</strain>
    </source>
</reference>
<evidence type="ECO:0000256" key="1">
    <source>
        <dbReference type="SAM" id="Coils"/>
    </source>
</evidence>
<keyword evidence="1" id="KW-0175">Coiled coil</keyword>
<dbReference type="STRING" id="312017.Q234E9"/>
<evidence type="ECO:0000313" key="4">
    <source>
        <dbReference type="Proteomes" id="UP000009168"/>
    </source>
</evidence>
<feature type="region of interest" description="Disordered" evidence="2">
    <location>
        <begin position="89"/>
        <end position="114"/>
    </location>
</feature>
<feature type="compositionally biased region" description="Polar residues" evidence="2">
    <location>
        <begin position="609"/>
        <end position="621"/>
    </location>
</feature>
<dbReference type="InParanoid" id="Q234E9"/>
<feature type="coiled-coil region" evidence="1">
    <location>
        <begin position="695"/>
        <end position="722"/>
    </location>
</feature>
<feature type="compositionally biased region" description="Polar residues" evidence="2">
    <location>
        <begin position="759"/>
        <end position="771"/>
    </location>
</feature>
<feature type="region of interest" description="Disordered" evidence="2">
    <location>
        <begin position="515"/>
        <end position="541"/>
    </location>
</feature>
<protein>
    <submittedName>
        <fullName evidence="3">Uncharacterized protein</fullName>
    </submittedName>
</protein>
<feature type="region of interest" description="Disordered" evidence="2">
    <location>
        <begin position="596"/>
        <end position="657"/>
    </location>
</feature>
<feature type="compositionally biased region" description="Basic and acidic residues" evidence="2">
    <location>
        <begin position="825"/>
        <end position="837"/>
    </location>
</feature>
<proteinExistence type="predicted"/>
<feature type="coiled-coil region" evidence="1">
    <location>
        <begin position="122"/>
        <end position="156"/>
    </location>
</feature>
<name>Q234E9_TETTS</name>
<feature type="compositionally biased region" description="Polar residues" evidence="2">
    <location>
        <begin position="838"/>
        <end position="850"/>
    </location>
</feature>
<dbReference type="RefSeq" id="XP_001012299.1">
    <property type="nucleotide sequence ID" value="XM_001012299.2"/>
</dbReference>
<dbReference type="GeneID" id="7828161"/>
<feature type="region of interest" description="Disordered" evidence="2">
    <location>
        <begin position="740"/>
        <end position="771"/>
    </location>
</feature>
<sequence>MSVQKKYSNKCEGINKAMQNDFTQNYQSIYNREDFTLTEIVDMEKQIQRLKILFEFFDIWESGLAYREQKEEELKEKFRQSEQVSFCQLEEEQTNRSQKPSGRGSERQQSKGIQDAAELEEIQNLEKMLFEREKQLNGFEQDLNALKQEIVKKNAIVEQEFYEVQIQKDNLIHQNQESQKDLFNDQMYLIKQQELDYYIKQEESLESRFASLNEKEQQTEQEQVQLQEQCKEIEDSKRQIEDKKKELAAIELSMMSKHNELIKELEEAQKKLEAIAVQVDCVQNQQSSLFYKEKLENRDKLITENEQKLAVREDLLQKEIAQLKLKCSNLNIPINNIKFSEESLLSKRCNTDSFFDLSSSNIPNPKQIHSFRNSNNTTSTFVQTPPNGQNISFDQMKLQIKKQSQDQVRSRENQFNLVQNDQYCDEIKLIRGQSQPEKDRSPVNNLKMKLSSRKKELSAFLSPTNQHVKNFEASFQASKVEFDTSQVEVHQSYQNGYEIFNAPAQQKNILHNESSPLSNLNDINKNSFSPQNDDPITSQVNNQQNMNLSSSVKQVNVLKQENYIHQANVIQQEQYIQTRNQSNSNQYQLNHNKVISQQQQNQNIGSQNETQSHQRSGSITMQEKILQQMKLNQSSSSKIPQKRNSVSNKNQSQSETKSQIIINQQKLNKIALPQSQNIGAELKEKVSEMTNSQKIKNKILKLNQQENQFQQTEQQFTQNQKDFAFNNNKEKTNLFSFKKIDNNNQSQASMNSSRRYEKSSQPNTNNHNRTFSFANVGTSQELISGSDISYQQSLSNFLKNSSNNTSFQPPLKNNTKINTNSSLMSERKNSQRDENVDPKNQISFSGQKIRQNQINNQQFFNQN</sequence>
<feature type="compositionally biased region" description="Low complexity" evidence="2">
    <location>
        <begin position="851"/>
        <end position="863"/>
    </location>
</feature>
<dbReference type="KEGG" id="tet:TTHERM_00105490"/>
<dbReference type="EMBL" id="GG662767">
    <property type="protein sequence ID" value="EAR92054.1"/>
    <property type="molecule type" value="Genomic_DNA"/>
</dbReference>
<keyword evidence="4" id="KW-1185">Reference proteome</keyword>
<evidence type="ECO:0000313" key="3">
    <source>
        <dbReference type="EMBL" id="EAR92054.1"/>
    </source>
</evidence>
<feature type="compositionally biased region" description="Low complexity" evidence="2">
    <location>
        <begin position="742"/>
        <end position="753"/>
    </location>
</feature>
<dbReference type="HOGENOM" id="CLU_331919_0_0_1"/>
<evidence type="ECO:0000256" key="2">
    <source>
        <dbReference type="SAM" id="MobiDB-lite"/>
    </source>
</evidence>
<feature type="compositionally biased region" description="Polar residues" evidence="2">
    <location>
        <begin position="811"/>
        <end position="824"/>
    </location>
</feature>
<dbReference type="AlphaFoldDB" id="Q234E9"/>
<dbReference type="Proteomes" id="UP000009168">
    <property type="component" value="Unassembled WGS sequence"/>
</dbReference>
<accession>Q234E9</accession>
<gene>
    <name evidence="3" type="ORF">TTHERM_00105490</name>
</gene>
<feature type="region of interest" description="Disordered" evidence="2">
    <location>
        <begin position="801"/>
        <end position="863"/>
    </location>
</feature>
<organism evidence="3 4">
    <name type="scientific">Tetrahymena thermophila (strain SB210)</name>
    <dbReference type="NCBI Taxonomy" id="312017"/>
    <lineage>
        <taxon>Eukaryota</taxon>
        <taxon>Sar</taxon>
        <taxon>Alveolata</taxon>
        <taxon>Ciliophora</taxon>
        <taxon>Intramacronucleata</taxon>
        <taxon>Oligohymenophorea</taxon>
        <taxon>Hymenostomatida</taxon>
        <taxon>Tetrahymenina</taxon>
        <taxon>Tetrahymenidae</taxon>
        <taxon>Tetrahymena</taxon>
    </lineage>
</organism>
<feature type="compositionally biased region" description="Polar residues" evidence="2">
    <location>
        <begin position="629"/>
        <end position="657"/>
    </location>
</feature>
<feature type="coiled-coil region" evidence="1">
    <location>
        <begin position="202"/>
        <end position="285"/>
    </location>
</feature>
<feature type="compositionally biased region" description="Low complexity" evidence="2">
    <location>
        <begin position="596"/>
        <end position="608"/>
    </location>
</feature>